<dbReference type="Proteomes" id="UP001597169">
    <property type="component" value="Unassembled WGS sequence"/>
</dbReference>
<reference evidence="2" key="1">
    <citation type="journal article" date="2019" name="Int. J. Syst. Evol. Microbiol.">
        <title>The Global Catalogue of Microorganisms (GCM) 10K type strain sequencing project: providing services to taxonomists for standard genome sequencing and annotation.</title>
        <authorList>
            <consortium name="The Broad Institute Genomics Platform"/>
            <consortium name="The Broad Institute Genome Sequencing Center for Infectious Disease"/>
            <person name="Wu L."/>
            <person name="Ma J."/>
        </authorList>
    </citation>
    <scope>NUCLEOTIDE SEQUENCE [LARGE SCALE GENOMIC DNA]</scope>
    <source>
        <strain evidence="2">CCUG 53519</strain>
    </source>
</reference>
<comment type="caution">
    <text evidence="1">The sequence shown here is derived from an EMBL/GenBank/DDBJ whole genome shotgun (WGS) entry which is preliminary data.</text>
</comment>
<organism evidence="1 2">
    <name type="scientific">Paenibacillus provencensis</name>
    <dbReference type="NCBI Taxonomy" id="441151"/>
    <lineage>
        <taxon>Bacteria</taxon>
        <taxon>Bacillati</taxon>
        <taxon>Bacillota</taxon>
        <taxon>Bacilli</taxon>
        <taxon>Bacillales</taxon>
        <taxon>Paenibacillaceae</taxon>
        <taxon>Paenibacillus</taxon>
    </lineage>
</organism>
<evidence type="ECO:0008006" key="3">
    <source>
        <dbReference type="Google" id="ProtNLM"/>
    </source>
</evidence>
<proteinExistence type="predicted"/>
<dbReference type="RefSeq" id="WP_090727573.1">
    <property type="nucleotide sequence ID" value="NZ_JBHTKX010000008.1"/>
</dbReference>
<evidence type="ECO:0000313" key="1">
    <source>
        <dbReference type="EMBL" id="MFD1131308.1"/>
    </source>
</evidence>
<sequence length="149" mass="17757">MNKFNIRAIEYERTAVKKLKKQGKLFTCTNNENYIDKVDNKFIYFRTKKSTNANKVPRELIRRAIAYLLYKRSVTRQQLEKFNHFNSFIMGFIRLALVDIKQIARLQVLATRAHRIVMKGIRFFFAGLDRDPAMMYMIKEYSQAPGSWF</sequence>
<name>A0ABW3Q0R4_9BACL</name>
<keyword evidence="2" id="KW-1185">Reference proteome</keyword>
<gene>
    <name evidence="1" type="ORF">ACFQ3J_24615</name>
</gene>
<dbReference type="EMBL" id="JBHTKX010000008">
    <property type="protein sequence ID" value="MFD1131308.1"/>
    <property type="molecule type" value="Genomic_DNA"/>
</dbReference>
<accession>A0ABW3Q0R4</accession>
<protein>
    <recommendedName>
        <fullName evidence="3">Transposase</fullName>
    </recommendedName>
</protein>
<evidence type="ECO:0000313" key="2">
    <source>
        <dbReference type="Proteomes" id="UP001597169"/>
    </source>
</evidence>